<dbReference type="AlphaFoldDB" id="A0A8H5Z514"/>
<dbReference type="Proteomes" id="UP000544331">
    <property type="component" value="Unassembled WGS sequence"/>
</dbReference>
<gene>
    <name evidence="5" type="ORF">FMUND_332</name>
</gene>
<feature type="compositionally biased region" description="Basic residues" evidence="3">
    <location>
        <begin position="313"/>
        <end position="322"/>
    </location>
</feature>
<dbReference type="GO" id="GO:0004198">
    <property type="term" value="F:calcium-dependent cysteine-type endopeptidase activity"/>
    <property type="evidence" value="ECO:0007669"/>
    <property type="project" value="InterPro"/>
</dbReference>
<feature type="active site" evidence="1">
    <location>
        <position position="126"/>
    </location>
</feature>
<evidence type="ECO:0000256" key="3">
    <source>
        <dbReference type="SAM" id="MobiDB-lite"/>
    </source>
</evidence>
<dbReference type="Pfam" id="PF00648">
    <property type="entry name" value="Peptidase_C2"/>
    <property type="match status" value="1"/>
</dbReference>
<reference evidence="5 6" key="1">
    <citation type="submission" date="2020-05" db="EMBL/GenBank/DDBJ databases">
        <title>Identification and distribution of gene clusters putatively required for synthesis of sphingolipid metabolism inhibitors in phylogenetically diverse species of the filamentous fungus Fusarium.</title>
        <authorList>
            <person name="Kim H.-S."/>
            <person name="Busman M."/>
            <person name="Brown D.W."/>
            <person name="Divon H."/>
            <person name="Uhlig S."/>
            <person name="Proctor R.H."/>
        </authorList>
    </citation>
    <scope>NUCLEOTIDE SEQUENCE [LARGE SCALE GENOMIC DNA]</scope>
    <source>
        <strain evidence="5 6">NRRL 66235</strain>
    </source>
</reference>
<dbReference type="EMBL" id="JAAOAN010000022">
    <property type="protein sequence ID" value="KAF5724940.1"/>
    <property type="molecule type" value="Genomic_DNA"/>
</dbReference>
<dbReference type="PANTHER" id="PTHR10183:SF397">
    <property type="entry name" value="CALPAIN CATALYTIC DOMAIN-CONTAINING PROTEIN"/>
    <property type="match status" value="1"/>
</dbReference>
<feature type="region of interest" description="Disordered" evidence="3">
    <location>
        <begin position="312"/>
        <end position="492"/>
    </location>
</feature>
<comment type="caution">
    <text evidence="5">The sequence shown here is derived from an EMBL/GenBank/DDBJ whole genome shotgun (WGS) entry which is preliminary data.</text>
</comment>
<sequence length="492" mass="56624">MAGLTALTNTNVPHGLQRIYVDHDIKTGIYEFVFYCNGEWIYSIIDDKLYLRSPGWDSLSVQRELLQQIDRDDKEGVYRKTHQSGSKAIFFAQCRDRNETSVSLFKEAFAKAYGDYVLLRLVKPRNPWGKVRKGIWEGAWSDGSKEWTTEVQEEMDHKFGSDSRWIGVDVPWKAAYHEKFHIKSTHDPPLILVLSHFDGRYFKGLYGQYSFRLHFRLHCQDYPDGEDYIIRAHGNYLMERSVSVELPDFPAGNYVVYLKATGERGSRVQSVEQAVKREAANRTRNEKLAQVGYAYGLAHSKAEDRIDKVSKLQQKKHQRKLPPHITKNTDKRKRRRAEWRAKQNHFDEEFNADVKAEATEAKKRAQKADDEALSKRTKEIKISEEKDEPVVSMDSTAESTEEKQEVPPVSGGPPAPIEEEESLAIRPRPAYDSSHSPVEDWEALYSSDGMARKPRLTQADPSRGPRRLQLRGGTDQDDPMPPPCPQRSGKWR</sequence>
<dbReference type="OrthoDB" id="424753at2759"/>
<evidence type="ECO:0000256" key="1">
    <source>
        <dbReference type="PIRSR" id="PIRSR622684-1"/>
    </source>
</evidence>
<dbReference type="GO" id="GO:0006508">
    <property type="term" value="P:proteolysis"/>
    <property type="evidence" value="ECO:0007669"/>
    <property type="project" value="InterPro"/>
</dbReference>
<proteinExistence type="predicted"/>
<dbReference type="PANTHER" id="PTHR10183">
    <property type="entry name" value="CALPAIN"/>
    <property type="match status" value="1"/>
</dbReference>
<evidence type="ECO:0000313" key="6">
    <source>
        <dbReference type="Proteomes" id="UP000544331"/>
    </source>
</evidence>
<feature type="compositionally biased region" description="Basic and acidic residues" evidence="3">
    <location>
        <begin position="338"/>
        <end position="384"/>
    </location>
</feature>
<keyword evidence="6" id="KW-1185">Reference proteome</keyword>
<dbReference type="SUPFAM" id="SSF54001">
    <property type="entry name" value="Cysteine proteinases"/>
    <property type="match status" value="1"/>
</dbReference>
<evidence type="ECO:0000259" key="4">
    <source>
        <dbReference type="PROSITE" id="PS50203"/>
    </source>
</evidence>
<dbReference type="PROSITE" id="PS50203">
    <property type="entry name" value="CALPAIN_CAT"/>
    <property type="match status" value="1"/>
</dbReference>
<comment type="caution">
    <text evidence="2">Lacks conserved residue(s) required for the propagation of feature annotation.</text>
</comment>
<feature type="domain" description="Calpain catalytic" evidence="4">
    <location>
        <begin position="115"/>
        <end position="169"/>
    </location>
</feature>
<accession>A0A8H5Z514</accession>
<evidence type="ECO:0000313" key="5">
    <source>
        <dbReference type="EMBL" id="KAF5724940.1"/>
    </source>
</evidence>
<dbReference type="InterPro" id="IPR001300">
    <property type="entry name" value="Peptidase_C2_calpain_cat"/>
</dbReference>
<name>A0A8H5Z514_9HYPO</name>
<evidence type="ECO:0000256" key="2">
    <source>
        <dbReference type="PROSITE-ProRule" id="PRU00239"/>
    </source>
</evidence>
<dbReference type="InterPro" id="IPR022684">
    <property type="entry name" value="Calpain_cysteine_protease"/>
</dbReference>
<protein>
    <submittedName>
        <fullName evidence="5">Calpain</fullName>
    </submittedName>
</protein>
<dbReference type="InterPro" id="IPR038765">
    <property type="entry name" value="Papain-like_cys_pep_sf"/>
</dbReference>
<dbReference type="Gene3D" id="3.90.70.10">
    <property type="entry name" value="Cysteine proteinases"/>
    <property type="match status" value="1"/>
</dbReference>
<organism evidence="5 6">
    <name type="scientific">Fusarium mundagurra</name>
    <dbReference type="NCBI Taxonomy" id="1567541"/>
    <lineage>
        <taxon>Eukaryota</taxon>
        <taxon>Fungi</taxon>
        <taxon>Dikarya</taxon>
        <taxon>Ascomycota</taxon>
        <taxon>Pezizomycotina</taxon>
        <taxon>Sordariomycetes</taxon>
        <taxon>Hypocreomycetidae</taxon>
        <taxon>Hypocreales</taxon>
        <taxon>Nectriaceae</taxon>
        <taxon>Fusarium</taxon>
        <taxon>Fusarium fujikuroi species complex</taxon>
    </lineage>
</organism>